<keyword evidence="1" id="KW-0812">Transmembrane</keyword>
<comment type="caution">
    <text evidence="2">The sequence shown here is derived from an EMBL/GenBank/DDBJ whole genome shotgun (WGS) entry which is preliminary data.</text>
</comment>
<dbReference type="InterPro" id="IPR010266">
    <property type="entry name" value="NnrS"/>
</dbReference>
<sequence>MLNITDLQQEEKVFPLFRLGFRPLFLFGGLFAVVAIGFWTLFLQGVVTGFSQRDPFWWHAHEMLFGFTTAIIVGFLLTAVQNWTGIPGLKSTRLMLLFALWLSARVLLFMGTTVPIAWTMSIDLLFLPLAAYFLARPIIRIKQYRNLIFVPILLLMTLTNAASYLPGLGFAPTWQQQSFYGMVLLTIVLISLLGGRVIPFFTANGTGQPKVAPWLWLEVVCALTLVCVFVLYFSGWAATFRLLPALLFLAAVAQFIRWFRWRPWVTINIPLLWSLHLAYSFVPVGLLLLGLSTVSAHVSQSAALHALNTGAIGGMILAMMARVSLGHTGRKLVVSKGIAVAFGAVLLAGLVRSILVAGAPQFVSLWWQISGGLWCIGFALFVVRYWPILTRPRLDGRPG</sequence>
<feature type="transmembrane region" description="Helical" evidence="1">
    <location>
        <begin position="179"/>
        <end position="202"/>
    </location>
</feature>
<feature type="transmembrane region" description="Helical" evidence="1">
    <location>
        <begin position="303"/>
        <end position="325"/>
    </location>
</feature>
<feature type="transmembrane region" description="Helical" evidence="1">
    <location>
        <begin position="214"/>
        <end position="234"/>
    </location>
</feature>
<protein>
    <submittedName>
        <fullName evidence="2">NnrS family protein</fullName>
    </submittedName>
</protein>
<feature type="transmembrane region" description="Helical" evidence="1">
    <location>
        <begin position="365"/>
        <end position="387"/>
    </location>
</feature>
<name>A0ABS8G3J5_9ALTE</name>
<keyword evidence="1" id="KW-0472">Membrane</keyword>
<feature type="transmembrane region" description="Helical" evidence="1">
    <location>
        <begin position="240"/>
        <end position="259"/>
    </location>
</feature>
<gene>
    <name evidence="2" type="ORF">LJ739_02200</name>
</gene>
<feature type="transmembrane region" description="Helical" evidence="1">
    <location>
        <begin position="271"/>
        <end position="291"/>
    </location>
</feature>
<feature type="transmembrane region" description="Helical" evidence="1">
    <location>
        <begin position="147"/>
        <end position="167"/>
    </location>
</feature>
<accession>A0ABS8G3J5</accession>
<proteinExistence type="predicted"/>
<feature type="transmembrane region" description="Helical" evidence="1">
    <location>
        <begin position="92"/>
        <end position="110"/>
    </location>
</feature>
<dbReference type="EMBL" id="JAJEWP010000001">
    <property type="protein sequence ID" value="MCC2615053.1"/>
    <property type="molecule type" value="Genomic_DNA"/>
</dbReference>
<feature type="transmembrane region" description="Helical" evidence="1">
    <location>
        <begin position="116"/>
        <end position="135"/>
    </location>
</feature>
<reference evidence="2 3" key="1">
    <citation type="submission" date="2021-10" db="EMBL/GenBank/DDBJ databases">
        <title>Draft genome of Aestuariibacter halophilus JC2043.</title>
        <authorList>
            <person name="Emsley S.A."/>
            <person name="Pfannmuller K.M."/>
            <person name="Ushijima B."/>
            <person name="Saw J.H."/>
            <person name="Videau P."/>
        </authorList>
    </citation>
    <scope>NUCLEOTIDE SEQUENCE [LARGE SCALE GENOMIC DNA]</scope>
    <source>
        <strain evidence="2 3">JC2043</strain>
    </source>
</reference>
<keyword evidence="3" id="KW-1185">Reference proteome</keyword>
<organism evidence="2 3">
    <name type="scientific">Fluctibacter halophilus</name>
    <dbReference type="NCBI Taxonomy" id="226011"/>
    <lineage>
        <taxon>Bacteria</taxon>
        <taxon>Pseudomonadati</taxon>
        <taxon>Pseudomonadota</taxon>
        <taxon>Gammaproteobacteria</taxon>
        <taxon>Alteromonadales</taxon>
        <taxon>Alteromonadaceae</taxon>
        <taxon>Fluctibacter</taxon>
    </lineage>
</organism>
<dbReference type="RefSeq" id="WP_229156966.1">
    <property type="nucleotide sequence ID" value="NZ_JAJEWP010000001.1"/>
</dbReference>
<evidence type="ECO:0000313" key="3">
    <source>
        <dbReference type="Proteomes" id="UP001520878"/>
    </source>
</evidence>
<feature type="transmembrane region" description="Helical" evidence="1">
    <location>
        <begin position="63"/>
        <end position="80"/>
    </location>
</feature>
<feature type="transmembrane region" description="Helical" evidence="1">
    <location>
        <begin position="21"/>
        <end position="43"/>
    </location>
</feature>
<dbReference type="Proteomes" id="UP001520878">
    <property type="component" value="Unassembled WGS sequence"/>
</dbReference>
<evidence type="ECO:0000313" key="2">
    <source>
        <dbReference type="EMBL" id="MCC2615053.1"/>
    </source>
</evidence>
<dbReference type="Pfam" id="PF05940">
    <property type="entry name" value="NnrS"/>
    <property type="match status" value="1"/>
</dbReference>
<feature type="transmembrane region" description="Helical" evidence="1">
    <location>
        <begin position="337"/>
        <end position="359"/>
    </location>
</feature>
<keyword evidence="1" id="KW-1133">Transmembrane helix</keyword>
<evidence type="ECO:0000256" key="1">
    <source>
        <dbReference type="SAM" id="Phobius"/>
    </source>
</evidence>